<comment type="similarity">
    <text evidence="2">Belongs to the bacterial solute-binding protein 8 family.</text>
</comment>
<comment type="caution">
    <text evidence="7">The sequence shown here is derived from an EMBL/GenBank/DDBJ whole genome shotgun (WGS) entry which is preliminary data.</text>
</comment>
<dbReference type="OrthoDB" id="6495095at2"/>
<evidence type="ECO:0000313" key="7">
    <source>
        <dbReference type="EMBL" id="TDD42023.1"/>
    </source>
</evidence>
<evidence type="ECO:0000256" key="5">
    <source>
        <dbReference type="SAM" id="SignalP"/>
    </source>
</evidence>
<evidence type="ECO:0000256" key="4">
    <source>
        <dbReference type="ARBA" id="ARBA00022729"/>
    </source>
</evidence>
<evidence type="ECO:0000256" key="3">
    <source>
        <dbReference type="ARBA" id="ARBA00022448"/>
    </source>
</evidence>
<dbReference type="GO" id="GO:1901678">
    <property type="term" value="P:iron coordination entity transport"/>
    <property type="evidence" value="ECO:0007669"/>
    <property type="project" value="UniProtKB-ARBA"/>
</dbReference>
<dbReference type="PANTHER" id="PTHR30532:SF1">
    <property type="entry name" value="IRON(3+)-HYDROXAMATE-BINDING PROTEIN FHUD"/>
    <property type="match status" value="1"/>
</dbReference>
<evidence type="ECO:0000256" key="2">
    <source>
        <dbReference type="ARBA" id="ARBA00008814"/>
    </source>
</evidence>
<proteinExistence type="inferred from homology"/>
<reference evidence="7 8" key="1">
    <citation type="submission" date="2019-03" db="EMBL/GenBank/DDBJ databases">
        <title>Draft genome sequences of novel Actinobacteria.</title>
        <authorList>
            <person name="Sahin N."/>
            <person name="Ay H."/>
            <person name="Saygin H."/>
        </authorList>
    </citation>
    <scope>NUCLEOTIDE SEQUENCE [LARGE SCALE GENOMIC DNA]</scope>
    <source>
        <strain evidence="7 8">7K502</strain>
    </source>
</reference>
<keyword evidence="8" id="KW-1185">Reference proteome</keyword>
<keyword evidence="4 5" id="KW-0732">Signal</keyword>
<dbReference type="SUPFAM" id="SSF53807">
    <property type="entry name" value="Helical backbone' metal receptor"/>
    <property type="match status" value="1"/>
</dbReference>
<gene>
    <name evidence="7" type="ORF">E1288_30830</name>
</gene>
<dbReference type="InterPro" id="IPR002491">
    <property type="entry name" value="ABC_transptr_periplasmic_BD"/>
</dbReference>
<name>A0A4R4YBX6_9PSEU</name>
<dbReference type="InterPro" id="IPR051313">
    <property type="entry name" value="Bact_iron-sidero_bind"/>
</dbReference>
<accession>A0A4R4YBX6</accession>
<dbReference type="RefSeq" id="WP_132491426.1">
    <property type="nucleotide sequence ID" value="NZ_SMKW01000052.1"/>
</dbReference>
<dbReference type="EMBL" id="SMKW01000052">
    <property type="protein sequence ID" value="TDD42023.1"/>
    <property type="molecule type" value="Genomic_DNA"/>
</dbReference>
<dbReference type="PANTHER" id="PTHR30532">
    <property type="entry name" value="IRON III DICITRATE-BINDING PERIPLASMIC PROTEIN"/>
    <property type="match status" value="1"/>
</dbReference>
<evidence type="ECO:0000259" key="6">
    <source>
        <dbReference type="PROSITE" id="PS50983"/>
    </source>
</evidence>
<comment type="subcellular location">
    <subcellularLocation>
        <location evidence="1">Cell envelope</location>
    </subcellularLocation>
</comment>
<dbReference type="PROSITE" id="PS51257">
    <property type="entry name" value="PROKAR_LIPOPROTEIN"/>
    <property type="match status" value="1"/>
</dbReference>
<keyword evidence="3" id="KW-0813">Transport</keyword>
<feature type="signal peptide" evidence="5">
    <location>
        <begin position="1"/>
        <end position="26"/>
    </location>
</feature>
<feature type="domain" description="Fe/B12 periplasmic-binding" evidence="6">
    <location>
        <begin position="72"/>
        <end position="335"/>
    </location>
</feature>
<dbReference type="PROSITE" id="PS50983">
    <property type="entry name" value="FE_B12_PBP"/>
    <property type="match status" value="1"/>
</dbReference>
<dbReference type="Proteomes" id="UP000294947">
    <property type="component" value="Unassembled WGS sequence"/>
</dbReference>
<dbReference type="Gene3D" id="3.40.50.1980">
    <property type="entry name" value="Nitrogenase molybdenum iron protein domain"/>
    <property type="match status" value="2"/>
</dbReference>
<protein>
    <submittedName>
        <fullName evidence="7">ABC transporter substrate-binding protein</fullName>
    </submittedName>
</protein>
<dbReference type="GO" id="GO:0030288">
    <property type="term" value="C:outer membrane-bounded periplasmic space"/>
    <property type="evidence" value="ECO:0007669"/>
    <property type="project" value="TreeGrafter"/>
</dbReference>
<dbReference type="Pfam" id="PF01497">
    <property type="entry name" value="Peripla_BP_2"/>
    <property type="match status" value="1"/>
</dbReference>
<dbReference type="AlphaFoldDB" id="A0A4R4YBX6"/>
<evidence type="ECO:0000256" key="1">
    <source>
        <dbReference type="ARBA" id="ARBA00004196"/>
    </source>
</evidence>
<feature type="chain" id="PRO_5020857882" evidence="5">
    <location>
        <begin position="27"/>
        <end position="335"/>
    </location>
</feature>
<sequence>MRAVRRTGGMLSAAVLSIAVALTACSAPPAGQEPAPAVPAPAIDRAAQPLAASLSITDPHGQQVALPKRPERIVCLSGLCDDVLLELGMVPAGTSNPVLLAHPALLGERAATVPVVRGSFGAEDVESIAALQPDLVIGLAGVHDSLRPAVEGFAPLWLTEPANWQESLAYLRNLGSLTGRAEQAVAAEARFRNKLADAVAATRASGQAGRRVVLMYGSAESIGVDTSDSLKGDLLAQLFSYPFPAKGSDAETASNYSVEELLARQPDVALVYSLLFSSEDRALSDQLAANPVWQQVPAVQNRQVHEVHAKLFGSGRGTRSLAAVIDEAMRLVPAS</sequence>
<evidence type="ECO:0000313" key="8">
    <source>
        <dbReference type="Proteomes" id="UP000294947"/>
    </source>
</evidence>
<organism evidence="7 8">
    <name type="scientific">Saccharopolyspora elongata</name>
    <dbReference type="NCBI Taxonomy" id="2530387"/>
    <lineage>
        <taxon>Bacteria</taxon>
        <taxon>Bacillati</taxon>
        <taxon>Actinomycetota</taxon>
        <taxon>Actinomycetes</taxon>
        <taxon>Pseudonocardiales</taxon>
        <taxon>Pseudonocardiaceae</taxon>
        <taxon>Saccharopolyspora</taxon>
    </lineage>
</organism>